<sequence>MEVTYMKNWIKVAGFASTVAISMLVFQGQASAHGYISKPASRVYLANQGINTNVGSAQWEPQSIEAPKGFPEKGPLDGQIAGGGKYSLLDEQTQNRWSKVDIQSGKTTIEWTLTAPHKTSSWSYYITKNGWDPNKPLTRDQLQLITKIQADGTAPAAKTSQEITIPADHTGYHVILGVWEIADTGNAFYQVIDANISGGSSVPDTEAPTKPAQLETTAQTFNSVSLKWQASTDNKGVSSYEIYRDGKFIGESTTPTYQDTNLAENTTYTYTVRAKDFAGNRSEWSNSIQAKTAVKPAADTEKPTAPKMLMTHAQSSNTIDLCWQAASDNIGVAYYEIYRDGVKIKTQTGVMFQDISLKSDTTYNYLVYAVDTSGNRSDASNLLAAKTKPAEVIPTGTWSSTHIYVAGDLVTYDNKQYRAKWWTLGNKPSESDAWEQIGGGIADWNSTKAYNGGDKVTYNGKTYQAKWWIRGERPDTSIVWVLVK</sequence>
<dbReference type="Proteomes" id="UP000541955">
    <property type="component" value="Unassembled WGS sequence"/>
</dbReference>
<dbReference type="Proteomes" id="UP000532866">
    <property type="component" value="Unassembled WGS sequence"/>
</dbReference>
<evidence type="ECO:0000256" key="4">
    <source>
        <dbReference type="ARBA" id="ARBA00023295"/>
    </source>
</evidence>
<keyword evidence="3" id="KW-0119">Carbohydrate metabolism</keyword>
<dbReference type="GO" id="GO:0004553">
    <property type="term" value="F:hydrolase activity, hydrolyzing O-glycosyl compounds"/>
    <property type="evidence" value="ECO:0007669"/>
    <property type="project" value="InterPro"/>
</dbReference>
<dbReference type="CDD" id="cd12215">
    <property type="entry name" value="ChiC_BD"/>
    <property type="match status" value="2"/>
</dbReference>
<evidence type="ECO:0000313" key="10">
    <source>
        <dbReference type="EMBL" id="MBC2242461.1"/>
    </source>
</evidence>
<evidence type="ECO:0000256" key="5">
    <source>
        <dbReference type="ARBA" id="ARBA00023326"/>
    </source>
</evidence>
<dbReference type="AlphaFoldDB" id="A0A7X0XGQ5"/>
<evidence type="ECO:0000256" key="3">
    <source>
        <dbReference type="ARBA" id="ARBA00023277"/>
    </source>
</evidence>
<dbReference type="InterPro" id="IPR004302">
    <property type="entry name" value="Cellulose/chitin-bd_N"/>
</dbReference>
<keyword evidence="2" id="KW-0378">Hydrolase</keyword>
<dbReference type="FunFam" id="2.60.40.10:FF:001114">
    <property type="entry name" value="Chitinase A1"/>
    <property type="match status" value="2"/>
</dbReference>
<evidence type="ECO:0000313" key="8">
    <source>
        <dbReference type="EMBL" id="MBC1560468.1"/>
    </source>
</evidence>
<dbReference type="InterPro" id="IPR036116">
    <property type="entry name" value="FN3_sf"/>
</dbReference>
<dbReference type="Pfam" id="PF02839">
    <property type="entry name" value="CBM_5_12"/>
    <property type="match status" value="2"/>
</dbReference>
<evidence type="ECO:0000256" key="2">
    <source>
        <dbReference type="ARBA" id="ARBA00022801"/>
    </source>
</evidence>
<dbReference type="PROSITE" id="PS50853">
    <property type="entry name" value="FN3"/>
    <property type="match status" value="1"/>
</dbReference>
<evidence type="ECO:0000313" key="14">
    <source>
        <dbReference type="Proteomes" id="UP000553016"/>
    </source>
</evidence>
<dbReference type="PANTHER" id="PTHR34823:SF1">
    <property type="entry name" value="CHITIN-BINDING TYPE-4 DOMAIN-CONTAINING PROTEIN"/>
    <property type="match status" value="1"/>
</dbReference>
<protein>
    <submittedName>
        <fullName evidence="8">Chitin-binding protein</fullName>
    </submittedName>
</protein>
<keyword evidence="5" id="KW-0624">Polysaccharide degradation</keyword>
<evidence type="ECO:0000313" key="13">
    <source>
        <dbReference type="Proteomes" id="UP000550367"/>
    </source>
</evidence>
<dbReference type="Pfam" id="PF03067">
    <property type="entry name" value="LPMO_10"/>
    <property type="match status" value="1"/>
</dbReference>
<dbReference type="EMBL" id="JAARZA010000001">
    <property type="protein sequence ID" value="MBC2238876.1"/>
    <property type="molecule type" value="Genomic_DNA"/>
</dbReference>
<organism evidence="8 12">
    <name type="scientific">Listeria booriae</name>
    <dbReference type="NCBI Taxonomy" id="1552123"/>
    <lineage>
        <taxon>Bacteria</taxon>
        <taxon>Bacillati</taxon>
        <taxon>Bacillota</taxon>
        <taxon>Bacilli</taxon>
        <taxon>Bacillales</taxon>
        <taxon>Listeriaceae</taxon>
        <taxon>Listeria</taxon>
    </lineage>
</organism>
<dbReference type="InterPro" id="IPR036573">
    <property type="entry name" value="CBM_sf_5/12"/>
</dbReference>
<dbReference type="GO" id="GO:0005576">
    <property type="term" value="C:extracellular region"/>
    <property type="evidence" value="ECO:0007669"/>
    <property type="project" value="InterPro"/>
</dbReference>
<evidence type="ECO:0000259" key="6">
    <source>
        <dbReference type="PROSITE" id="PS50853"/>
    </source>
</evidence>
<dbReference type="Pfam" id="PF00041">
    <property type="entry name" value="fn3"/>
    <property type="match status" value="1"/>
</dbReference>
<dbReference type="Gene3D" id="2.60.40.10">
    <property type="entry name" value="Immunoglobulins"/>
    <property type="match status" value="2"/>
</dbReference>
<dbReference type="EMBL" id="JAAROL010000001">
    <property type="protein sequence ID" value="MBC1330957.1"/>
    <property type="molecule type" value="Genomic_DNA"/>
</dbReference>
<dbReference type="SMART" id="SM00060">
    <property type="entry name" value="FN3"/>
    <property type="match status" value="2"/>
</dbReference>
<dbReference type="GO" id="GO:0030246">
    <property type="term" value="F:carbohydrate binding"/>
    <property type="evidence" value="ECO:0007669"/>
    <property type="project" value="InterPro"/>
</dbReference>
<dbReference type="InterPro" id="IPR003961">
    <property type="entry name" value="FN3_dom"/>
</dbReference>
<dbReference type="SMART" id="SM00495">
    <property type="entry name" value="ChtBD3"/>
    <property type="match status" value="2"/>
</dbReference>
<evidence type="ECO:0000313" key="11">
    <source>
        <dbReference type="Proteomes" id="UP000532866"/>
    </source>
</evidence>
<dbReference type="GO" id="GO:0000272">
    <property type="term" value="P:polysaccharide catabolic process"/>
    <property type="evidence" value="ECO:0007669"/>
    <property type="project" value="UniProtKB-KW"/>
</dbReference>
<dbReference type="EMBL" id="JAARYY010000001">
    <property type="protein sequence ID" value="MBC2242461.1"/>
    <property type="molecule type" value="Genomic_DNA"/>
</dbReference>
<dbReference type="InterPro" id="IPR013783">
    <property type="entry name" value="Ig-like_fold"/>
</dbReference>
<dbReference type="SUPFAM" id="SSF49265">
    <property type="entry name" value="Fibronectin type III"/>
    <property type="match status" value="1"/>
</dbReference>
<dbReference type="SUPFAM" id="SSF51055">
    <property type="entry name" value="Carbohydrate binding domain"/>
    <property type="match status" value="2"/>
</dbReference>
<dbReference type="Gene3D" id="2.10.10.20">
    <property type="entry name" value="Carbohydrate-binding module superfamily 5/12"/>
    <property type="match status" value="2"/>
</dbReference>
<dbReference type="SUPFAM" id="SSF81296">
    <property type="entry name" value="E set domains"/>
    <property type="match status" value="1"/>
</dbReference>
<dbReference type="CDD" id="cd21177">
    <property type="entry name" value="LPMO_AA10"/>
    <property type="match status" value="1"/>
</dbReference>
<comment type="caution">
    <text evidence="8">The sequence shown here is derived from an EMBL/GenBank/DDBJ whole genome shotgun (WGS) entry which is preliminary data.</text>
</comment>
<accession>A0A7X0XGQ5</accession>
<evidence type="ECO:0000256" key="1">
    <source>
        <dbReference type="ARBA" id="ARBA00022729"/>
    </source>
</evidence>
<evidence type="ECO:0000313" key="9">
    <source>
        <dbReference type="EMBL" id="MBC2238876.1"/>
    </source>
</evidence>
<dbReference type="InterPro" id="IPR014756">
    <property type="entry name" value="Ig_E-set"/>
</dbReference>
<reference evidence="11 12" key="1">
    <citation type="submission" date="2020-03" db="EMBL/GenBank/DDBJ databases">
        <title>Soil Listeria distribution.</title>
        <authorList>
            <person name="Liao J."/>
            <person name="Wiedmann M."/>
        </authorList>
    </citation>
    <scope>NUCLEOTIDE SEQUENCE [LARGE SCALE GENOMIC DNA]</scope>
    <source>
        <strain evidence="9 14">FSL L7-0149</strain>
        <strain evidence="10 13">FSL L7-0153</strain>
        <strain evidence="8 12">FSL L7-1387</strain>
        <strain evidence="7 11">FSL L7-1833</strain>
    </source>
</reference>
<dbReference type="InterPro" id="IPR003610">
    <property type="entry name" value="CBM5/12"/>
</dbReference>
<proteinExistence type="predicted"/>
<evidence type="ECO:0000313" key="7">
    <source>
        <dbReference type="EMBL" id="MBC1330957.1"/>
    </source>
</evidence>
<dbReference type="CDD" id="cd00063">
    <property type="entry name" value="FN3"/>
    <property type="match status" value="2"/>
</dbReference>
<dbReference type="InterPro" id="IPR051024">
    <property type="entry name" value="GlcNAc_Chitin_IntDeg"/>
</dbReference>
<keyword evidence="1" id="KW-0732">Signal</keyword>
<dbReference type="Proteomes" id="UP000550367">
    <property type="component" value="Unassembled WGS sequence"/>
</dbReference>
<feature type="domain" description="Fibronectin type-III" evidence="6">
    <location>
        <begin position="210"/>
        <end position="297"/>
    </location>
</feature>
<name>A0A7X0XGQ5_9LIST</name>
<dbReference type="Gene3D" id="2.70.50.50">
    <property type="entry name" value="chitin-binding protein cbp21"/>
    <property type="match status" value="1"/>
</dbReference>
<gene>
    <name evidence="7" type="ORF">HB759_03235</name>
    <name evidence="8" type="ORF">HB902_00190</name>
    <name evidence="10" type="ORF">HCB25_00195</name>
    <name evidence="9" type="ORF">HCB35_00195</name>
</gene>
<dbReference type="EMBL" id="JAARRW010000001">
    <property type="protein sequence ID" value="MBC1560468.1"/>
    <property type="molecule type" value="Genomic_DNA"/>
</dbReference>
<evidence type="ECO:0000313" key="12">
    <source>
        <dbReference type="Proteomes" id="UP000541955"/>
    </source>
</evidence>
<keyword evidence="4" id="KW-0326">Glycosidase</keyword>
<dbReference type="PANTHER" id="PTHR34823">
    <property type="entry name" value="GLCNAC-BINDING PROTEIN A"/>
    <property type="match status" value="1"/>
</dbReference>
<dbReference type="Proteomes" id="UP000553016">
    <property type="component" value="Unassembled WGS sequence"/>
</dbReference>